<dbReference type="AlphaFoldDB" id="A0AAW2ZCJ7"/>
<dbReference type="PROSITE" id="PS50053">
    <property type="entry name" value="UBIQUITIN_2"/>
    <property type="match status" value="1"/>
</dbReference>
<comment type="caution">
    <text evidence="3">The sequence shown here is derived from an EMBL/GenBank/DDBJ whole genome shotgun (WGS) entry which is preliminary data.</text>
</comment>
<keyword evidence="4" id="KW-1185">Reference proteome</keyword>
<evidence type="ECO:0000313" key="3">
    <source>
        <dbReference type="EMBL" id="KAL0487518.1"/>
    </source>
</evidence>
<dbReference type="EMBL" id="JAOPGA020001347">
    <property type="protein sequence ID" value="KAL0487518.1"/>
    <property type="molecule type" value="Genomic_DNA"/>
</dbReference>
<gene>
    <name evidence="3" type="ORF">AKO1_008646</name>
</gene>
<dbReference type="Proteomes" id="UP001431209">
    <property type="component" value="Unassembled WGS sequence"/>
</dbReference>
<dbReference type="CDD" id="cd17039">
    <property type="entry name" value="Ubl_ubiquitin_like"/>
    <property type="match status" value="1"/>
</dbReference>
<feature type="domain" description="Ubiquitin-like" evidence="2">
    <location>
        <begin position="26"/>
        <end position="100"/>
    </location>
</feature>
<accession>A0AAW2ZCJ7</accession>
<dbReference type="SUPFAM" id="SSF54236">
    <property type="entry name" value="Ubiquitin-like"/>
    <property type="match status" value="1"/>
</dbReference>
<dbReference type="Gene3D" id="3.10.20.90">
    <property type="entry name" value="Phosphatidylinositol 3-kinase Catalytic Subunit, Chain A, domain 1"/>
    <property type="match status" value="1"/>
</dbReference>
<evidence type="ECO:0000259" key="2">
    <source>
        <dbReference type="PROSITE" id="PS50053"/>
    </source>
</evidence>
<name>A0AAW2ZCJ7_9EUKA</name>
<evidence type="ECO:0000256" key="1">
    <source>
        <dbReference type="SAM" id="MobiDB-lite"/>
    </source>
</evidence>
<organism evidence="3 4">
    <name type="scientific">Acrasis kona</name>
    <dbReference type="NCBI Taxonomy" id="1008807"/>
    <lineage>
        <taxon>Eukaryota</taxon>
        <taxon>Discoba</taxon>
        <taxon>Heterolobosea</taxon>
        <taxon>Tetramitia</taxon>
        <taxon>Eutetramitia</taxon>
        <taxon>Acrasidae</taxon>
        <taxon>Acrasis</taxon>
    </lineage>
</organism>
<feature type="region of interest" description="Disordered" evidence="1">
    <location>
        <begin position="139"/>
        <end position="199"/>
    </location>
</feature>
<evidence type="ECO:0000313" key="4">
    <source>
        <dbReference type="Proteomes" id="UP001431209"/>
    </source>
</evidence>
<reference evidence="3 4" key="1">
    <citation type="submission" date="2024-03" db="EMBL/GenBank/DDBJ databases">
        <title>The Acrasis kona genome and developmental transcriptomes reveal deep origins of eukaryotic multicellular pathways.</title>
        <authorList>
            <person name="Sheikh S."/>
            <person name="Fu C.-J."/>
            <person name="Brown M.W."/>
            <person name="Baldauf S.L."/>
        </authorList>
    </citation>
    <scope>NUCLEOTIDE SEQUENCE [LARGE SCALE GENOMIC DNA]</scope>
    <source>
        <strain evidence="3 4">ATCC MYA-3509</strain>
    </source>
</reference>
<dbReference type="InterPro" id="IPR000626">
    <property type="entry name" value="Ubiquitin-like_dom"/>
</dbReference>
<sequence>MPKVKLFTDRNLIKIISQGWDLDRLVQGKIGTLSGKTFEITLPEDIGYNVTIKDLKALIEDQEGIPIEKQEIRKGSKQLDQDKPLKHFIINEGDTLLLIIASDDFDKYFFQPLVDESNGMKVKTKPQVTQTLTIDNETAGKLPEGDWWKSTSMLSGPQNPRRSITSASNNNITSTSSTTFNSVATNDVQTPSPEERRRQLRAATEQRIKLLSKK</sequence>
<dbReference type="InterPro" id="IPR029071">
    <property type="entry name" value="Ubiquitin-like_domsf"/>
</dbReference>
<proteinExistence type="predicted"/>
<protein>
    <recommendedName>
        <fullName evidence="2">Ubiquitin-like domain-containing protein</fullName>
    </recommendedName>
</protein>
<dbReference type="Pfam" id="PF00240">
    <property type="entry name" value="ubiquitin"/>
    <property type="match status" value="1"/>
</dbReference>
<feature type="compositionally biased region" description="Polar residues" evidence="1">
    <location>
        <begin position="149"/>
        <end position="162"/>
    </location>
</feature>
<feature type="compositionally biased region" description="Low complexity" evidence="1">
    <location>
        <begin position="163"/>
        <end position="186"/>
    </location>
</feature>